<sequence>MTTFENELWAIQTTRPGNKRETLHVFGRHNMLVAVTRIEVGLMDRGDLDYSEVSESVTVKRV</sequence>
<name>A0A1B1IXZ1_9CAUD</name>
<dbReference type="KEGG" id="vg:54976438"/>
<accession>A0A1B1IXZ1</accession>
<organism evidence="1 2">
    <name type="scientific">Phage MedPE-SWcel-C56</name>
    <dbReference type="NCBI Taxonomy" id="1871314"/>
    <lineage>
        <taxon>Viruses</taxon>
        <taxon>Duplodnaviria</taxon>
        <taxon>Heunggongvirae</taxon>
        <taxon>Uroviricota</taxon>
        <taxon>Caudoviricetes</taxon>
        <taxon>Autographivirales</taxon>
        <taxon>Kafavirus</taxon>
        <taxon>Kafavirus SWcelC56</taxon>
    </lineage>
</organism>
<dbReference type="RefSeq" id="YP_009786362.1">
    <property type="nucleotide sequence ID" value="NC_047768.1"/>
</dbReference>
<dbReference type="EMBL" id="KX397280">
    <property type="protein sequence ID" value="ANS06198.1"/>
    <property type="molecule type" value="Genomic_DNA"/>
</dbReference>
<protein>
    <submittedName>
        <fullName evidence="1">Uncharacterized protein</fullName>
    </submittedName>
</protein>
<dbReference type="Proteomes" id="UP000222126">
    <property type="component" value="Segment"/>
</dbReference>
<dbReference type="GeneID" id="54976438"/>
<evidence type="ECO:0000313" key="2">
    <source>
        <dbReference type="Proteomes" id="UP000222126"/>
    </source>
</evidence>
<evidence type="ECO:0000313" key="1">
    <source>
        <dbReference type="EMBL" id="ANS06198.1"/>
    </source>
</evidence>
<keyword evidence="2" id="KW-1185">Reference proteome</keyword>
<proteinExistence type="predicted"/>
<reference evidence="1 2" key="1">
    <citation type="submission" date="2016-06" db="EMBL/GenBank/DDBJ databases">
        <title>Not all particles are equal: the selective enrichment of particle-associated bacteria from the Mediterranean Sea.</title>
        <authorList>
            <person name="Lopez-Perez M."/>
            <person name="Kimes N.E."/>
            <person name="Haro-Moreno J.M."/>
            <person name="Rodriguez-Valera F."/>
        </authorList>
    </citation>
    <scope>NUCLEOTIDE SEQUENCE [LARGE SCALE GENOMIC DNA]</scope>
</reference>